<dbReference type="Gene3D" id="2.40.170.20">
    <property type="entry name" value="TonB-dependent receptor, beta-barrel domain"/>
    <property type="match status" value="1"/>
</dbReference>
<evidence type="ECO:0000259" key="16">
    <source>
        <dbReference type="Pfam" id="PF00593"/>
    </source>
</evidence>
<organism evidence="18 19">
    <name type="scientific">marine gamma proteobacterium HTCC2143</name>
    <dbReference type="NCBI Taxonomy" id="247633"/>
    <lineage>
        <taxon>Bacteria</taxon>
        <taxon>Pseudomonadati</taxon>
        <taxon>Pseudomonadota</taxon>
        <taxon>Gammaproteobacteria</taxon>
        <taxon>Cellvibrionales</taxon>
        <taxon>Spongiibacteraceae</taxon>
        <taxon>BD1-7 clade</taxon>
    </lineage>
</organism>
<sequence>MHLTPLKSGPTRRFVTAALLMAYTLPTMAQTNNDQMEIVTVTASRSEQSLNASTASLSIVSEEDLLTISHIHISETLSRVPGVWVSRGNGQEHLTAIRSPVLTGAGSCGSFTVAEDGIPVRATGFCNVNQLFDLNTEQAQRIEVLRGPGTVLHGSDALHGVINVITKAPASDQETLSSLEAGSNDFYRTKLSQSGTNGDHGYRLNFNGATDGGYKNDSGYDQQKITARHDFNRDNISIQSLLSINNLNQETAGYVQGKDAYKERDRKRENPNPEAFRDTQSYRLQSQLTLALDNGGSFIATPYARYTDMDFLMHFLPGTPLEQNGQKGIGIQTAYRRPINQDLMLTQGFDAEYTDAFLKQSQKGGFSSFPKGQQYNYEVTAKLLAAFISADYELLPTTILSAGSRYEYLEYDYDNRMIDGNTAEDGSQCVNGFTGAIGCRYTRPSDSTDDFDNWSVNASINHQINDALTGVVRLAHGFRAPQATEMYRLQNGQLTANLDSEEINSLEIGLRGAAENISFSLTTFFMKKTNAIFQSSDRLNLADGQSEHYGLEYDVAWQLSSQWHINIAGTFARHSYSNNVSTPGPSSAVIIPSDGNDIDTAPRHMGSVQLGWTPTEDVRAELEWLSMGKYYTDIDNLHSYGGHNLLNLRLIQQLSKNISIGLRISNLTDVDYAERADYTGFNGDRYFIGEPRSYHGNITYTF</sequence>
<evidence type="ECO:0000256" key="2">
    <source>
        <dbReference type="ARBA" id="ARBA00022448"/>
    </source>
</evidence>
<dbReference type="Gene3D" id="2.170.130.10">
    <property type="entry name" value="TonB-dependent receptor, plug domain"/>
    <property type="match status" value="1"/>
</dbReference>
<protein>
    <submittedName>
        <fullName evidence="18">Putative TonB-dependent receptor protein</fullName>
    </submittedName>
</protein>
<dbReference type="Pfam" id="PF00593">
    <property type="entry name" value="TonB_dep_Rec_b-barrel"/>
    <property type="match status" value="1"/>
</dbReference>
<comment type="subcellular location">
    <subcellularLocation>
        <location evidence="1 12">Cell outer membrane</location>
        <topology evidence="1 12">Multi-pass membrane protein</topology>
    </subcellularLocation>
</comment>
<accession>A0YCB6</accession>
<comment type="caution">
    <text evidence="18">The sequence shown here is derived from an EMBL/GenBank/DDBJ whole genome shotgun (WGS) entry which is preliminary data.</text>
</comment>
<feature type="domain" description="TonB-dependent receptor-like beta-barrel" evidence="16">
    <location>
        <begin position="213"/>
        <end position="667"/>
    </location>
</feature>
<dbReference type="EMBL" id="AAVT01000003">
    <property type="protein sequence ID" value="EAW31435.1"/>
    <property type="molecule type" value="Genomic_DNA"/>
</dbReference>
<dbReference type="PROSITE" id="PS52016">
    <property type="entry name" value="TONB_DEPENDENT_REC_3"/>
    <property type="match status" value="1"/>
</dbReference>
<keyword evidence="2 12" id="KW-0813">Transport</keyword>
<feature type="chain" id="PRO_5002631382" evidence="15">
    <location>
        <begin position="30"/>
        <end position="702"/>
    </location>
</feature>
<dbReference type="InterPro" id="IPR000531">
    <property type="entry name" value="Beta-barrel_TonB"/>
</dbReference>
<evidence type="ECO:0000256" key="15">
    <source>
        <dbReference type="SAM" id="SignalP"/>
    </source>
</evidence>
<evidence type="ECO:0000256" key="6">
    <source>
        <dbReference type="ARBA" id="ARBA00022729"/>
    </source>
</evidence>
<dbReference type="eggNOG" id="COG4206">
    <property type="taxonomic scope" value="Bacteria"/>
</dbReference>
<evidence type="ECO:0000256" key="10">
    <source>
        <dbReference type="ARBA" id="ARBA00023136"/>
    </source>
</evidence>
<keyword evidence="18" id="KW-0675">Receptor</keyword>
<evidence type="ECO:0000256" key="12">
    <source>
        <dbReference type="PROSITE-ProRule" id="PRU01360"/>
    </source>
</evidence>
<dbReference type="InterPro" id="IPR012910">
    <property type="entry name" value="Plug_dom"/>
</dbReference>
<comment type="similarity">
    <text evidence="12 13">Belongs to the TonB-dependent receptor family.</text>
</comment>
<keyword evidence="19" id="KW-1185">Reference proteome</keyword>
<keyword evidence="8" id="KW-0406">Ion transport</keyword>
<dbReference type="InterPro" id="IPR036942">
    <property type="entry name" value="Beta-barrel_TonB_sf"/>
</dbReference>
<evidence type="ECO:0000256" key="7">
    <source>
        <dbReference type="ARBA" id="ARBA00023004"/>
    </source>
</evidence>
<keyword evidence="5 12" id="KW-0812">Transmembrane</keyword>
<dbReference type="AlphaFoldDB" id="A0YCB6"/>
<dbReference type="PANTHER" id="PTHR32552:SF89">
    <property type="entry name" value="CATECHOLATE SIDEROPHORE RECEPTOR FIU"/>
    <property type="match status" value="1"/>
</dbReference>
<evidence type="ECO:0000313" key="19">
    <source>
        <dbReference type="Proteomes" id="UP000004931"/>
    </source>
</evidence>
<dbReference type="Proteomes" id="UP000004931">
    <property type="component" value="Unassembled WGS sequence"/>
</dbReference>
<keyword evidence="11 12" id="KW-0998">Cell outer membrane</keyword>
<dbReference type="InterPro" id="IPR039426">
    <property type="entry name" value="TonB-dep_rcpt-like"/>
</dbReference>
<feature type="domain" description="TonB-dependent receptor plug" evidence="17">
    <location>
        <begin position="51"/>
        <end position="161"/>
    </location>
</feature>
<feature type="region of interest" description="Disordered" evidence="14">
    <location>
        <begin position="255"/>
        <end position="279"/>
    </location>
</feature>
<evidence type="ECO:0000256" key="13">
    <source>
        <dbReference type="RuleBase" id="RU003357"/>
    </source>
</evidence>
<evidence type="ECO:0000259" key="17">
    <source>
        <dbReference type="Pfam" id="PF07715"/>
    </source>
</evidence>
<evidence type="ECO:0000256" key="3">
    <source>
        <dbReference type="ARBA" id="ARBA00022452"/>
    </source>
</evidence>
<evidence type="ECO:0000256" key="4">
    <source>
        <dbReference type="ARBA" id="ARBA00022496"/>
    </source>
</evidence>
<evidence type="ECO:0000256" key="14">
    <source>
        <dbReference type="SAM" id="MobiDB-lite"/>
    </source>
</evidence>
<keyword evidence="9 13" id="KW-0798">TonB box</keyword>
<dbReference type="SUPFAM" id="SSF56935">
    <property type="entry name" value="Porins"/>
    <property type="match status" value="1"/>
</dbReference>
<reference evidence="18 19" key="1">
    <citation type="journal article" date="2010" name="J. Bacteriol.">
        <title>Genome sequence of the oligotrophic marine Gammaproteobacterium HTCC2143, isolated from the Oregon Coast.</title>
        <authorList>
            <person name="Oh H.M."/>
            <person name="Kang I."/>
            <person name="Ferriera S."/>
            <person name="Giovannoni S.J."/>
            <person name="Cho J.C."/>
        </authorList>
    </citation>
    <scope>NUCLEOTIDE SEQUENCE [LARGE SCALE GENOMIC DNA]</scope>
    <source>
        <strain evidence="18 19">HTCC2143</strain>
    </source>
</reference>
<keyword evidence="3 12" id="KW-1134">Transmembrane beta strand</keyword>
<dbReference type="InterPro" id="IPR037066">
    <property type="entry name" value="Plug_dom_sf"/>
</dbReference>
<evidence type="ECO:0000256" key="11">
    <source>
        <dbReference type="ARBA" id="ARBA00023237"/>
    </source>
</evidence>
<dbReference type="PANTHER" id="PTHR32552">
    <property type="entry name" value="FERRICHROME IRON RECEPTOR-RELATED"/>
    <property type="match status" value="1"/>
</dbReference>
<keyword evidence="10 12" id="KW-0472">Membrane</keyword>
<evidence type="ECO:0000313" key="18">
    <source>
        <dbReference type="EMBL" id="EAW31435.1"/>
    </source>
</evidence>
<evidence type="ECO:0000256" key="8">
    <source>
        <dbReference type="ARBA" id="ARBA00023065"/>
    </source>
</evidence>
<gene>
    <name evidence="18" type="ORF">GP2143_07794</name>
</gene>
<dbReference type="STRING" id="247633.GP2143_07794"/>
<evidence type="ECO:0000256" key="1">
    <source>
        <dbReference type="ARBA" id="ARBA00004571"/>
    </source>
</evidence>
<dbReference type="Pfam" id="PF07715">
    <property type="entry name" value="Plug"/>
    <property type="match status" value="1"/>
</dbReference>
<evidence type="ECO:0000256" key="9">
    <source>
        <dbReference type="ARBA" id="ARBA00023077"/>
    </source>
</evidence>
<feature type="compositionally biased region" description="Basic and acidic residues" evidence="14">
    <location>
        <begin position="259"/>
        <end position="277"/>
    </location>
</feature>
<evidence type="ECO:0000256" key="5">
    <source>
        <dbReference type="ARBA" id="ARBA00022692"/>
    </source>
</evidence>
<name>A0YCB6_9GAMM</name>
<keyword evidence="6 15" id="KW-0732">Signal</keyword>
<keyword evidence="4" id="KW-0410">Iron transport</keyword>
<keyword evidence="7" id="KW-0408">Iron</keyword>
<dbReference type="GO" id="GO:0009279">
    <property type="term" value="C:cell outer membrane"/>
    <property type="evidence" value="ECO:0007669"/>
    <property type="project" value="UniProtKB-SubCell"/>
</dbReference>
<proteinExistence type="inferred from homology"/>
<dbReference type="GO" id="GO:0015344">
    <property type="term" value="F:siderophore uptake transmembrane transporter activity"/>
    <property type="evidence" value="ECO:0007669"/>
    <property type="project" value="TreeGrafter"/>
</dbReference>
<feature type="signal peptide" evidence="15">
    <location>
        <begin position="1"/>
        <end position="29"/>
    </location>
</feature>